<organism evidence="2 3">
    <name type="scientific">Colletotrichum fructicola (strain Nara gc5)</name>
    <name type="common">Anthracnose fungus</name>
    <name type="synonym">Colletotrichum gloeosporioides (strain Nara gc5)</name>
    <dbReference type="NCBI Taxonomy" id="1213859"/>
    <lineage>
        <taxon>Eukaryota</taxon>
        <taxon>Fungi</taxon>
        <taxon>Dikarya</taxon>
        <taxon>Ascomycota</taxon>
        <taxon>Pezizomycotina</taxon>
        <taxon>Sordariomycetes</taxon>
        <taxon>Hypocreomycetidae</taxon>
        <taxon>Glomerellales</taxon>
        <taxon>Glomerellaceae</taxon>
        <taxon>Colletotrichum</taxon>
        <taxon>Colletotrichum gloeosporioides species complex</taxon>
    </lineage>
</organism>
<feature type="region of interest" description="Disordered" evidence="1">
    <location>
        <begin position="122"/>
        <end position="158"/>
    </location>
</feature>
<proteinExistence type="predicted"/>
<dbReference type="InParanoid" id="A0A7J6J4J0"/>
<evidence type="ECO:0000313" key="3">
    <source>
        <dbReference type="Proteomes" id="UP000011096"/>
    </source>
</evidence>
<dbReference type="RefSeq" id="XP_031878929.1">
    <property type="nucleotide sequence ID" value="XM_032024333.1"/>
</dbReference>
<gene>
    <name evidence="2" type="ORF">CGGC5_v007061</name>
</gene>
<dbReference type="OrthoDB" id="4851849at2759"/>
<feature type="compositionally biased region" description="Basic and acidic residues" evidence="1">
    <location>
        <begin position="123"/>
        <end position="143"/>
    </location>
</feature>
<keyword evidence="3" id="KW-1185">Reference proteome</keyword>
<evidence type="ECO:0000256" key="1">
    <source>
        <dbReference type="SAM" id="MobiDB-lite"/>
    </source>
</evidence>
<protein>
    <recommendedName>
        <fullName evidence="4">MYND-type zinc finger protein samB</fullName>
    </recommendedName>
</protein>
<comment type="caution">
    <text evidence="2">The sequence shown here is derived from an EMBL/GenBank/DDBJ whole genome shotgun (WGS) entry which is preliminary data.</text>
</comment>
<dbReference type="GeneID" id="43608501"/>
<sequence length="364" mass="42458">MPQIQNRWNGYEQEKYYASDSIDSYSSDDDLTDLEEDSVVREFAECLQRDMNMTIAKRRLGQTEIKKPDDCSSDLEGLALNTSPANETKDEDTLGSEEKDRREHADWTARIKQDFNRWSGRQRLKDTDIDKSDDRSSHTEGRSQKSSPDNTANANKKATEQEQVKGLCTVCQKKRTSRKCALCNDFWICSLRCQKSFVLVGGHFAGPLASCADHFKECVLNPKTTASLLYIFAAAEWLPYCAENFPEMYQRVVKDYRFDVFDIRGPTNRECLLRFYWQAIYQMDVSAREIHLWREEGKLFERIAVLCQSYPNMHGYWDLQWFKQTPLWESELISKARATIEFVIARQKLEGEMEAEEWIKNGRD</sequence>
<evidence type="ECO:0008006" key="4">
    <source>
        <dbReference type="Google" id="ProtNLM"/>
    </source>
</evidence>
<name>A0A7J6J4J0_COLFN</name>
<dbReference type="AlphaFoldDB" id="A0A7J6J4J0"/>
<reference evidence="2 3" key="2">
    <citation type="submission" date="2020-04" db="EMBL/GenBank/DDBJ databases">
        <title>Genome sequencing and assembly of multiple isolates from the Colletotrichum gloeosporioides species complex.</title>
        <authorList>
            <person name="Gan P."/>
            <person name="Shirasu K."/>
        </authorList>
    </citation>
    <scope>NUCLEOTIDE SEQUENCE [LARGE SCALE GENOMIC DNA]</scope>
    <source>
        <strain evidence="2 3">Nara gc5</strain>
    </source>
</reference>
<feature type="compositionally biased region" description="Polar residues" evidence="1">
    <location>
        <begin position="144"/>
        <end position="156"/>
    </location>
</feature>
<accession>A0A7J6J4J0</accession>
<feature type="compositionally biased region" description="Basic and acidic residues" evidence="1">
    <location>
        <begin position="87"/>
        <end position="105"/>
    </location>
</feature>
<reference evidence="2 3" key="1">
    <citation type="submission" date="2012-08" db="EMBL/GenBank/DDBJ databases">
        <authorList>
            <person name="Gan P.H.P."/>
            <person name="Ikeda K."/>
            <person name="Irieda H."/>
            <person name="Narusaka M."/>
            <person name="O'Connell R.J."/>
            <person name="Narusaka Y."/>
            <person name="Takano Y."/>
            <person name="Kubo Y."/>
            <person name="Shirasu K."/>
        </authorList>
    </citation>
    <scope>NUCLEOTIDE SEQUENCE [LARGE SCALE GENOMIC DNA]</scope>
    <source>
        <strain evidence="2 3">Nara gc5</strain>
    </source>
</reference>
<dbReference type="EMBL" id="ANPB02000004">
    <property type="protein sequence ID" value="KAF4484625.1"/>
    <property type="molecule type" value="Genomic_DNA"/>
</dbReference>
<dbReference type="Proteomes" id="UP000011096">
    <property type="component" value="Unassembled WGS sequence"/>
</dbReference>
<feature type="region of interest" description="Disordered" evidence="1">
    <location>
        <begin position="63"/>
        <end position="105"/>
    </location>
</feature>
<evidence type="ECO:0000313" key="2">
    <source>
        <dbReference type="EMBL" id="KAF4484625.1"/>
    </source>
</evidence>